<evidence type="ECO:0000256" key="7">
    <source>
        <dbReference type="ARBA" id="ARBA00022989"/>
    </source>
</evidence>
<reference evidence="12" key="1">
    <citation type="submission" date="2021-04" db="EMBL/GenBank/DDBJ databases">
        <title>Genome seq and assembly of Bacillus sp.</title>
        <authorList>
            <person name="Chhetri G."/>
        </authorList>
    </citation>
    <scope>NUCLEOTIDE SEQUENCE</scope>
    <source>
        <strain evidence="12">RG28</strain>
    </source>
</reference>
<feature type="transmembrane region" description="Helical" evidence="9">
    <location>
        <begin position="155"/>
        <end position="174"/>
    </location>
</feature>
<evidence type="ECO:0000313" key="13">
    <source>
        <dbReference type="Proteomes" id="UP000682134"/>
    </source>
</evidence>
<feature type="transmembrane region" description="Helical" evidence="9">
    <location>
        <begin position="278"/>
        <end position="297"/>
    </location>
</feature>
<dbReference type="GO" id="GO:0005524">
    <property type="term" value="F:ATP binding"/>
    <property type="evidence" value="ECO:0007669"/>
    <property type="project" value="UniProtKB-KW"/>
</dbReference>
<dbReference type="SMART" id="SM00382">
    <property type="entry name" value="AAA"/>
    <property type="match status" value="1"/>
</dbReference>
<evidence type="ECO:0000256" key="9">
    <source>
        <dbReference type="SAM" id="Phobius"/>
    </source>
</evidence>
<dbReference type="FunFam" id="3.40.50.300:FF:000221">
    <property type="entry name" value="Multidrug ABC transporter ATP-binding protein"/>
    <property type="match status" value="1"/>
</dbReference>
<proteinExistence type="predicted"/>
<organism evidence="12 13">
    <name type="scientific">Gottfriedia endophytica</name>
    <dbReference type="NCBI Taxonomy" id="2820819"/>
    <lineage>
        <taxon>Bacteria</taxon>
        <taxon>Bacillati</taxon>
        <taxon>Bacillota</taxon>
        <taxon>Bacilli</taxon>
        <taxon>Bacillales</taxon>
        <taxon>Bacillaceae</taxon>
        <taxon>Gottfriedia</taxon>
    </lineage>
</organism>
<comment type="caution">
    <text evidence="12">The sequence shown here is derived from an EMBL/GenBank/DDBJ whole genome shotgun (WGS) entry which is preliminary data.</text>
</comment>
<keyword evidence="4 9" id="KW-0812">Transmembrane</keyword>
<evidence type="ECO:0000256" key="5">
    <source>
        <dbReference type="ARBA" id="ARBA00022741"/>
    </source>
</evidence>
<dbReference type="PROSITE" id="PS00211">
    <property type="entry name" value="ABC_TRANSPORTER_1"/>
    <property type="match status" value="1"/>
</dbReference>
<dbReference type="Gene3D" id="1.20.1560.10">
    <property type="entry name" value="ABC transporter type 1, transmembrane domain"/>
    <property type="match status" value="1"/>
</dbReference>
<dbReference type="InterPro" id="IPR027417">
    <property type="entry name" value="P-loop_NTPase"/>
</dbReference>
<dbReference type="EMBL" id="JAGIYQ010000004">
    <property type="protein sequence ID" value="MBP0724973.1"/>
    <property type="molecule type" value="Genomic_DNA"/>
</dbReference>
<dbReference type="Gene3D" id="3.40.50.300">
    <property type="entry name" value="P-loop containing nucleotide triphosphate hydrolases"/>
    <property type="match status" value="1"/>
</dbReference>
<dbReference type="InterPro" id="IPR017871">
    <property type="entry name" value="ABC_transporter-like_CS"/>
</dbReference>
<dbReference type="Pfam" id="PF00664">
    <property type="entry name" value="ABC_membrane"/>
    <property type="match status" value="1"/>
</dbReference>
<protein>
    <submittedName>
        <fullName evidence="12">ABC transporter ATP-binding protein</fullName>
    </submittedName>
</protein>
<dbReference type="PANTHER" id="PTHR43394:SF1">
    <property type="entry name" value="ATP-BINDING CASSETTE SUB-FAMILY B MEMBER 10, MITOCHONDRIAL"/>
    <property type="match status" value="1"/>
</dbReference>
<dbReference type="InterPro" id="IPR003439">
    <property type="entry name" value="ABC_transporter-like_ATP-bd"/>
</dbReference>
<evidence type="ECO:0000256" key="3">
    <source>
        <dbReference type="ARBA" id="ARBA00022475"/>
    </source>
</evidence>
<dbReference type="PROSITE" id="PS50893">
    <property type="entry name" value="ABC_TRANSPORTER_2"/>
    <property type="match status" value="1"/>
</dbReference>
<evidence type="ECO:0000259" key="10">
    <source>
        <dbReference type="PROSITE" id="PS50893"/>
    </source>
</evidence>
<dbReference type="InterPro" id="IPR011527">
    <property type="entry name" value="ABC1_TM_dom"/>
</dbReference>
<dbReference type="GO" id="GO:0016887">
    <property type="term" value="F:ATP hydrolysis activity"/>
    <property type="evidence" value="ECO:0007669"/>
    <property type="project" value="InterPro"/>
</dbReference>
<dbReference type="PANTHER" id="PTHR43394">
    <property type="entry name" value="ATP-DEPENDENT PERMEASE MDL1, MITOCHONDRIAL"/>
    <property type="match status" value="1"/>
</dbReference>
<keyword evidence="3" id="KW-1003">Cell membrane</keyword>
<dbReference type="PROSITE" id="PS50929">
    <property type="entry name" value="ABC_TM1F"/>
    <property type="match status" value="1"/>
</dbReference>
<dbReference type="SUPFAM" id="SSF52540">
    <property type="entry name" value="P-loop containing nucleoside triphosphate hydrolases"/>
    <property type="match status" value="1"/>
</dbReference>
<evidence type="ECO:0000256" key="6">
    <source>
        <dbReference type="ARBA" id="ARBA00022840"/>
    </source>
</evidence>
<dbReference type="InterPro" id="IPR039421">
    <property type="entry name" value="Type_1_exporter"/>
</dbReference>
<evidence type="ECO:0000259" key="11">
    <source>
        <dbReference type="PROSITE" id="PS50929"/>
    </source>
</evidence>
<feature type="transmembrane region" description="Helical" evidence="9">
    <location>
        <begin position="133"/>
        <end position="149"/>
    </location>
</feature>
<dbReference type="Proteomes" id="UP000682134">
    <property type="component" value="Unassembled WGS sequence"/>
</dbReference>
<gene>
    <name evidence="12" type="ORF">J5Y03_07190</name>
</gene>
<name>A0A940NP40_9BACI</name>
<dbReference type="RefSeq" id="WP_209404066.1">
    <property type="nucleotide sequence ID" value="NZ_JAGIYQ010000004.1"/>
</dbReference>
<sequence>MNILKKYRAKYGKKFLIAVLFLTFEAICDLLQPTIMSKIIDNGVVNKDLHYVLKLGAFMLAITAIGAISATTRNIISSNVSQEFGTNLRSDLYQKIQSLSYEQINQFNRASLVTRLTNDVTQVQVFVNGLMRIFVKAPLICLGSLLMATRLNPRLSVVLIVVVSIVAVLIYLNMKVGFPFFVKVQSALDRVNGTIREYLSGVKVIKAFHQYKKEEKKFEAANNEFQMRSIKAMRVMSIFSPSIALTVNMGIIVVIWVGGLRVNNGQMQVGQIVAYTNYMTQILFSLMMISFIFNMFVRAKASAERINEVFSQEVEVYVEKEQTKHSLSKGKIEFENVSFSYKGAVGDPVIKNFSFTCLPGQTVGIIGSTGAGKSSLIQLIPRFYDVTSGAIRVNDIDVKDWDVKELREKIAVVPQKNILFTGTVIENIRWGKEDATFEEIADASKVAEAHDFISAFPEGYETRLGQGGVNLSGGQKQRVSIARALVRKPEILILDDCTSAVDVATESRIKESLKRYAENTTCLLIAQRISSVMDADQIIVLENGEMVGYGHHEELLKSCKVYQEILQSQLGKEALQYVAGK</sequence>
<comment type="subcellular location">
    <subcellularLocation>
        <location evidence="1">Cell membrane</location>
        <topology evidence="1">Multi-pass membrane protein</topology>
    </subcellularLocation>
</comment>
<evidence type="ECO:0000256" key="8">
    <source>
        <dbReference type="ARBA" id="ARBA00023136"/>
    </source>
</evidence>
<feature type="domain" description="ABC transporter" evidence="10">
    <location>
        <begin position="332"/>
        <end position="568"/>
    </location>
</feature>
<keyword evidence="8 9" id="KW-0472">Membrane</keyword>
<evidence type="ECO:0000256" key="4">
    <source>
        <dbReference type="ARBA" id="ARBA00022692"/>
    </source>
</evidence>
<accession>A0A940NP40</accession>
<dbReference type="Pfam" id="PF00005">
    <property type="entry name" value="ABC_tran"/>
    <property type="match status" value="1"/>
</dbReference>
<dbReference type="InterPro" id="IPR003593">
    <property type="entry name" value="AAA+_ATPase"/>
</dbReference>
<evidence type="ECO:0000256" key="2">
    <source>
        <dbReference type="ARBA" id="ARBA00022448"/>
    </source>
</evidence>
<feature type="domain" description="ABC transmembrane type-1" evidence="11">
    <location>
        <begin position="16"/>
        <end position="298"/>
    </location>
</feature>
<keyword evidence="5" id="KW-0547">Nucleotide-binding</keyword>
<dbReference type="AlphaFoldDB" id="A0A940NP40"/>
<keyword evidence="2" id="KW-0813">Transport</keyword>
<keyword evidence="13" id="KW-1185">Reference proteome</keyword>
<dbReference type="SUPFAM" id="SSF90123">
    <property type="entry name" value="ABC transporter transmembrane region"/>
    <property type="match status" value="1"/>
</dbReference>
<dbReference type="GO" id="GO:0015421">
    <property type="term" value="F:ABC-type oligopeptide transporter activity"/>
    <property type="evidence" value="ECO:0007669"/>
    <property type="project" value="TreeGrafter"/>
</dbReference>
<keyword evidence="7 9" id="KW-1133">Transmembrane helix</keyword>
<dbReference type="InterPro" id="IPR036640">
    <property type="entry name" value="ABC1_TM_sf"/>
</dbReference>
<dbReference type="GO" id="GO:0005886">
    <property type="term" value="C:plasma membrane"/>
    <property type="evidence" value="ECO:0007669"/>
    <property type="project" value="UniProtKB-SubCell"/>
</dbReference>
<feature type="transmembrane region" description="Helical" evidence="9">
    <location>
        <begin position="52"/>
        <end position="71"/>
    </location>
</feature>
<evidence type="ECO:0000256" key="1">
    <source>
        <dbReference type="ARBA" id="ARBA00004651"/>
    </source>
</evidence>
<evidence type="ECO:0000313" key="12">
    <source>
        <dbReference type="EMBL" id="MBP0724973.1"/>
    </source>
</evidence>
<keyword evidence="6 12" id="KW-0067">ATP-binding</keyword>
<feature type="transmembrane region" description="Helical" evidence="9">
    <location>
        <begin position="235"/>
        <end position="258"/>
    </location>
</feature>
<dbReference type="CDD" id="cd18548">
    <property type="entry name" value="ABC_6TM_Tm287_like"/>
    <property type="match status" value="1"/>
</dbReference>